<name>A0A7S0MYR6_9CRYP</name>
<keyword evidence="3" id="KW-0812">Transmembrane</keyword>
<dbReference type="EMBL" id="HBEZ01049953">
    <property type="protein sequence ID" value="CAD8652072.1"/>
    <property type="molecule type" value="Transcribed_RNA"/>
</dbReference>
<dbReference type="Gene3D" id="1.10.238.10">
    <property type="entry name" value="EF-hand"/>
    <property type="match status" value="1"/>
</dbReference>
<evidence type="ECO:0000256" key="3">
    <source>
        <dbReference type="SAM" id="Phobius"/>
    </source>
</evidence>
<feature type="region of interest" description="Disordered" evidence="2">
    <location>
        <begin position="724"/>
        <end position="747"/>
    </location>
</feature>
<proteinExistence type="predicted"/>
<evidence type="ECO:0000256" key="2">
    <source>
        <dbReference type="SAM" id="MobiDB-lite"/>
    </source>
</evidence>
<gene>
    <name evidence="5" type="ORF">CCUR1050_LOCUS27469</name>
</gene>
<accession>A0A7S0MYR6</accession>
<sequence>MQNLHHHPINRMGFQNLNQHQMSDRDMGFNNLHTHYKRRSAAVATVQTDYTHPGQVFCGVVIFLTLVSIAILFDRGKRGLLNTVPQHYRLVIHAFFEELSTFGFVSLLAFLATKEWNGLSIIYMIGNSVGPEYGGILASNLSQLHFLLFGVSATFICTSLLLLYFHVKHFEQYKRWSDQIESFGRPNADSRAGDISLSFSWMRHRSKKEEKEVFLRLWERFVDPREALIGEVPIPADFNLGEYFILVSSRAFADVLEISASSWMILIILGVLGWAVYYAGGVGGYFGDAWGYYIFWIYDGMTFLFAASLDFYLHRVMTNLIPVDLENSKSTHQAASPEDMILAVDDLKAGVRSVVAEPAGTVRHIVESPMDSLPVQEEAQPFVDEFDRGCLSVVPESVDDDVNKQDEMVSSARSEDITPGTTENFLAQKAAIENLRAKYLADQRMLEQSEEILKNQQVYGQDMLDQKTAALKDLKSRLEAHQRSLDEAEAVLELRRLRADKSEIRSGAEIENQGTGGAWILRVPVREHMSYNPEKAHPRQSSTTSEADSVSWNQQSLPGMIGDQDESNVSMNNLRTIGVSSHKIVPLDDSAKPVIINCEKEASSHGYISQENLGPSLQRTLRAPDDLGDNTGSPSHRIHSNHARFLPRYLQRTKPKRGRIRRYLGGRVVNKHQGLFWLEVHGPEAALYAIRFGLLSVVVLSAVALEEFRGRILCTGVSYNSNSSSLADHGDNHSATTDSSTSSTDCSSRPTAAGLVVLVFAVMLSLGTVLLLGSALRRLVTATSIECMKRWDDIALVVAAASRKREHTTFCTLVGIAAAANRANAAVSTSNHLGSKGLESGKESQINGRQNPTNHHSRLASIHMPRLTASVPTAEPDPLRVQLRAVFDEISTTVDGIATMNLEGLTTALQAMGAGADQGTSQQLFQVMDVHGDGLVTFEDFEAVMLGGQESSIYDPESLACQIWRMLDPDDIDRVEPETAAAKLRESAKTIQEAANAGALLRRLDVSGVGFVTKGQFVRYVQNMLIAHSWHTVSERDI</sequence>
<organism evidence="5">
    <name type="scientific">Cryptomonas curvata</name>
    <dbReference type="NCBI Taxonomy" id="233186"/>
    <lineage>
        <taxon>Eukaryota</taxon>
        <taxon>Cryptophyceae</taxon>
        <taxon>Cryptomonadales</taxon>
        <taxon>Cryptomonadaceae</taxon>
        <taxon>Cryptomonas</taxon>
    </lineage>
</organism>
<evidence type="ECO:0000259" key="4">
    <source>
        <dbReference type="PROSITE" id="PS50222"/>
    </source>
</evidence>
<feature type="compositionally biased region" description="Low complexity" evidence="2">
    <location>
        <begin position="734"/>
        <end position="747"/>
    </location>
</feature>
<feature type="region of interest" description="Disordered" evidence="2">
    <location>
        <begin position="831"/>
        <end position="856"/>
    </location>
</feature>
<dbReference type="GO" id="GO:0005509">
    <property type="term" value="F:calcium ion binding"/>
    <property type="evidence" value="ECO:0007669"/>
    <property type="project" value="InterPro"/>
</dbReference>
<feature type="coiled-coil region" evidence="1">
    <location>
        <begin position="464"/>
        <end position="491"/>
    </location>
</feature>
<feature type="transmembrane region" description="Helical" evidence="3">
    <location>
        <begin position="292"/>
        <end position="313"/>
    </location>
</feature>
<dbReference type="PROSITE" id="PS50222">
    <property type="entry name" value="EF_HAND_2"/>
    <property type="match status" value="1"/>
</dbReference>
<evidence type="ECO:0000256" key="1">
    <source>
        <dbReference type="SAM" id="Coils"/>
    </source>
</evidence>
<feature type="transmembrane region" description="Helical" evidence="3">
    <location>
        <begin position="94"/>
        <end position="113"/>
    </location>
</feature>
<evidence type="ECO:0000313" key="5">
    <source>
        <dbReference type="EMBL" id="CAD8652072.1"/>
    </source>
</evidence>
<feature type="transmembrane region" description="Helical" evidence="3">
    <location>
        <begin position="752"/>
        <end position="772"/>
    </location>
</feature>
<dbReference type="InterPro" id="IPR002048">
    <property type="entry name" value="EF_hand_dom"/>
</dbReference>
<dbReference type="AlphaFoldDB" id="A0A7S0MYR6"/>
<feature type="transmembrane region" description="Helical" evidence="3">
    <location>
        <begin position="54"/>
        <end position="73"/>
    </location>
</feature>
<protein>
    <recommendedName>
        <fullName evidence="4">EF-hand domain-containing protein</fullName>
    </recommendedName>
</protein>
<keyword evidence="3" id="KW-0472">Membrane</keyword>
<keyword evidence="1" id="KW-0175">Coiled coil</keyword>
<feature type="transmembrane region" description="Helical" evidence="3">
    <location>
        <begin position="260"/>
        <end position="280"/>
    </location>
</feature>
<dbReference type="InterPro" id="IPR011992">
    <property type="entry name" value="EF-hand-dom_pair"/>
</dbReference>
<dbReference type="SUPFAM" id="SSF47473">
    <property type="entry name" value="EF-hand"/>
    <property type="match status" value="1"/>
</dbReference>
<feature type="transmembrane region" description="Helical" evidence="3">
    <location>
        <begin position="144"/>
        <end position="165"/>
    </location>
</feature>
<feature type="compositionally biased region" description="Polar residues" evidence="2">
    <location>
        <begin position="843"/>
        <end position="854"/>
    </location>
</feature>
<feature type="domain" description="EF-hand" evidence="4">
    <location>
        <begin position="916"/>
        <end position="951"/>
    </location>
</feature>
<reference evidence="5" key="1">
    <citation type="submission" date="2021-01" db="EMBL/GenBank/DDBJ databases">
        <authorList>
            <person name="Corre E."/>
            <person name="Pelletier E."/>
            <person name="Niang G."/>
            <person name="Scheremetjew M."/>
            <person name="Finn R."/>
            <person name="Kale V."/>
            <person name="Holt S."/>
            <person name="Cochrane G."/>
            <person name="Meng A."/>
            <person name="Brown T."/>
            <person name="Cohen L."/>
        </authorList>
    </citation>
    <scope>NUCLEOTIDE SEQUENCE</scope>
    <source>
        <strain evidence="5">CCAP979/52</strain>
    </source>
</reference>
<keyword evidence="3" id="KW-1133">Transmembrane helix</keyword>